<name>A0A9W8DR75_9FUNG</name>
<dbReference type="AlphaFoldDB" id="A0A9W8DR75"/>
<sequence>MTKHFTYLSEELNHDSKFAGEQLLNLSIVDSYFGVLGNWLNDIEAIEEIRTIDDLKRIFERCADNGLRLGGKTNAVFKIANCDVVLIVMLIKKLSDSIQQDIISSLSSGLSIRKTADRHGVSKSTVQEIRAKHLPDLPRSPTGHSSKLSS</sequence>
<keyword evidence="2" id="KW-1185">Reference proteome</keyword>
<evidence type="ECO:0000313" key="2">
    <source>
        <dbReference type="Proteomes" id="UP001150538"/>
    </source>
</evidence>
<reference evidence="1" key="1">
    <citation type="submission" date="2022-07" db="EMBL/GenBank/DDBJ databases">
        <title>Phylogenomic reconstructions and comparative analyses of Kickxellomycotina fungi.</title>
        <authorList>
            <person name="Reynolds N.K."/>
            <person name="Stajich J.E."/>
            <person name="Barry K."/>
            <person name="Grigoriev I.V."/>
            <person name="Crous P."/>
            <person name="Smith M.E."/>
        </authorList>
    </citation>
    <scope>NUCLEOTIDE SEQUENCE</scope>
    <source>
        <strain evidence="1">NBRC 100468</strain>
    </source>
</reference>
<gene>
    <name evidence="1" type="ORF">H4219_004832</name>
</gene>
<dbReference type="EMBL" id="JANBPU010000203">
    <property type="protein sequence ID" value="KAJ1914342.1"/>
    <property type="molecule type" value="Genomic_DNA"/>
</dbReference>
<proteinExistence type="predicted"/>
<dbReference type="Proteomes" id="UP001150538">
    <property type="component" value="Unassembled WGS sequence"/>
</dbReference>
<accession>A0A9W8DR75</accession>
<protein>
    <submittedName>
        <fullName evidence="1">Uncharacterized protein</fullName>
    </submittedName>
</protein>
<organism evidence="1 2">
    <name type="scientific">Mycoemilia scoparia</name>
    <dbReference type="NCBI Taxonomy" id="417184"/>
    <lineage>
        <taxon>Eukaryota</taxon>
        <taxon>Fungi</taxon>
        <taxon>Fungi incertae sedis</taxon>
        <taxon>Zoopagomycota</taxon>
        <taxon>Kickxellomycotina</taxon>
        <taxon>Kickxellomycetes</taxon>
        <taxon>Kickxellales</taxon>
        <taxon>Kickxellaceae</taxon>
        <taxon>Mycoemilia</taxon>
    </lineage>
</organism>
<comment type="caution">
    <text evidence="1">The sequence shown here is derived from an EMBL/GenBank/DDBJ whole genome shotgun (WGS) entry which is preliminary data.</text>
</comment>
<evidence type="ECO:0000313" key="1">
    <source>
        <dbReference type="EMBL" id="KAJ1914342.1"/>
    </source>
</evidence>